<dbReference type="InterPro" id="IPR043136">
    <property type="entry name" value="B30.2/SPRY_sf"/>
</dbReference>
<dbReference type="InterPro" id="IPR013320">
    <property type="entry name" value="ConA-like_dom_sf"/>
</dbReference>
<gene>
    <name evidence="2" type="ORF">EDC65_1971</name>
</gene>
<evidence type="ECO:0008006" key="4">
    <source>
        <dbReference type="Google" id="ProtNLM"/>
    </source>
</evidence>
<feature type="region of interest" description="Disordered" evidence="1">
    <location>
        <begin position="1201"/>
        <end position="1224"/>
    </location>
</feature>
<name>A0A3N1MAT9_9PROT</name>
<proteinExistence type="predicted"/>
<reference evidence="2 3" key="1">
    <citation type="submission" date="2018-11" db="EMBL/GenBank/DDBJ databases">
        <title>Genomic Encyclopedia of Type Strains, Phase IV (KMG-IV): sequencing the most valuable type-strain genomes for metagenomic binning, comparative biology and taxonomic classification.</title>
        <authorList>
            <person name="Goeker M."/>
        </authorList>
    </citation>
    <scope>NUCLEOTIDE SEQUENCE [LARGE SCALE GENOMIC DNA]</scope>
    <source>
        <strain evidence="2 3">DSM 5900</strain>
    </source>
</reference>
<evidence type="ECO:0000313" key="2">
    <source>
        <dbReference type="EMBL" id="ROQ00175.1"/>
    </source>
</evidence>
<sequence length="1565" mass="151887">MPAQPLWNAADKDADLTLSNANRTWQAASGLVGAVRSTIGLSAGKWHVQLSHVSSAGSAARHGFATAGHAIGTPPGDTAQSWVINGQGTIRAGGSNGADYDNFANGDAVDLFVDLDAGRIWYGRGGTVHAGNPAAGTGAMHSFTGGTTLFLAGGMDGGGTTRGGTLRLLADYVGTTPAGFSRGWGSAGDGVELTIGAAALAVQGRGATLVSGTGQGLAVATSGLAAGGAAVGLSVGMLGQAAAGAAAATGALASVQAGVGAFATAIGGEVVLAGGSAEAAISGGIALAAAAGRCITTGAAGALVAGQMLMAAAAVPMATGHPGLLQAGTGQLCEAGAATIEATGSPVVIGAGAGVDCISVPGAVAWAGSPIALSAGQLLHGGPGGVQASPGAADLLAGAGQSLASATASVVLSGAVPSVIGGAGVALDAMAGEWFANGHSVGLAVGTGAVLAVARGEVVLAEGLASVSIAWDFAGTVAAGGATIVGGACVVAAGTPVLNPVPMPGDLAALLAPAAGTLEWVVTIDAWDAETATLVPLRWSAGDYITRAADDPASTRFPGRLADFQLRRQLWSGMAVFGRSEPARGVVVLENADGALDHLATAVTTTGGRRWHFRWRRVQVMVGHPAWPWAAFRPVFTGLVEEPAFDDGRATFLVRDRLRRLDRPLQDATFRGDRVLLASASSVAVGFGARTFVLPDLVANGGFATSLAGWDAGADWIGGSARATKSPGVSAALEQNLATAADNLYRVRLDVVRTAGSLQPMAGGEPVGDPIAATGTYRPTFLAVGSTTRLSFRADADFAGTVDAVSVRQEPLAVAGDGVRIARTGDLTGTWMAGTVAGWTEATGELAVEATDCAGTGTHADWSIWLRPHAGTAELAGKNLPAVLGTVRHAQPPELGSVQGLWLYRLADGPVRVEPALGHGIHDGGVLLDPAESFPPAPGQAFVDAAEGALWVASRPQYPLTATLDGGLGATAGRRVFAVPGGYSFRVPAGVTALRAKLWGSGGGHGGVGTTGFPGGGGGFVDGVLAVAPGDLLTVVVPGGGGAGNGGVTAGAGGMSPGLSEGGRGGLGSAGSGGGGGGAAGIIQGLTAVLQAPGGGGGSAEAAGGPGGGATGSDGGDGGARHGNGGTTAAGGGGGSGQSGGSAGSAGTASKGGNGGDGSSSGGGGGGGGGRAGGGGGAGPTAGAGGGGAALAPGGSTLAGAGTVPGGVDDADHAAGVGTGGDDGASGGAGRVVLAWTPDAAATATAAGMLMAVLRDRLGFRHVEAGPAVLVSIAADAASRTFTAGGGSFAALGIQPGDQVSFAGLSQNASTNFTARLVGTTSLVVQEAVADCAAETGFSLASGELDAPALAALAAACPQPLGAWLGEETPTGRDLVDRIAATVGAWIDTDPAGLLTVGRHDGPAVVADHALGPRQFTAVRRVAVGPALWRRRIGARRCWRVHGPAEIAPAAAEATRRFLLAEWREGVAEDAIVLTDDLGAEEAFAAGLFDRVADATQEAARQLALHSPAVLAFEVEATLVALDWRPGRTVALTAPEVGLHAPRNLVLVGKALRLEADAVTLTLLG</sequence>
<evidence type="ECO:0000313" key="3">
    <source>
        <dbReference type="Proteomes" id="UP000278222"/>
    </source>
</evidence>
<dbReference type="EMBL" id="RJKX01000013">
    <property type="protein sequence ID" value="ROQ00175.1"/>
    <property type="molecule type" value="Genomic_DNA"/>
</dbReference>
<protein>
    <recommendedName>
        <fullName evidence="4">B30.2/SPRY domain-containing protein</fullName>
    </recommendedName>
</protein>
<dbReference type="SUPFAM" id="SSF49899">
    <property type="entry name" value="Concanavalin A-like lectins/glucanases"/>
    <property type="match status" value="1"/>
</dbReference>
<feature type="region of interest" description="Disordered" evidence="1">
    <location>
        <begin position="1093"/>
        <end position="1187"/>
    </location>
</feature>
<comment type="caution">
    <text evidence="2">The sequence shown here is derived from an EMBL/GenBank/DDBJ whole genome shotgun (WGS) entry which is preliminary data.</text>
</comment>
<organism evidence="2 3">
    <name type="scientific">Stella humosa</name>
    <dbReference type="NCBI Taxonomy" id="94"/>
    <lineage>
        <taxon>Bacteria</taxon>
        <taxon>Pseudomonadati</taxon>
        <taxon>Pseudomonadota</taxon>
        <taxon>Alphaproteobacteria</taxon>
        <taxon>Rhodospirillales</taxon>
        <taxon>Stellaceae</taxon>
        <taxon>Stella</taxon>
    </lineage>
</organism>
<dbReference type="Proteomes" id="UP000278222">
    <property type="component" value="Unassembled WGS sequence"/>
</dbReference>
<evidence type="ECO:0000256" key="1">
    <source>
        <dbReference type="SAM" id="MobiDB-lite"/>
    </source>
</evidence>
<keyword evidence="3" id="KW-1185">Reference proteome</keyword>
<feature type="region of interest" description="Disordered" evidence="1">
    <location>
        <begin position="1054"/>
        <end position="1074"/>
    </location>
</feature>
<dbReference type="Gene3D" id="2.60.120.920">
    <property type="match status" value="1"/>
</dbReference>
<dbReference type="RefSeq" id="WP_123689481.1">
    <property type="nucleotide sequence ID" value="NZ_RJKX01000013.1"/>
</dbReference>
<accession>A0A3N1MAT9</accession>